<sequence>MTLRILGIHRYRTSSEARPPVRIACLSRERPSFAGQPHTPTSCPRHCSHHVKLLHYSCTALSTMADPLSIIGSVIAILTAAEATYKGIKDIKRLPQAFQKLDTWLPLVRETLKEAEEHCHPADARGLEIEALKEAVETCKQQAEMLQDILKKLEPEDPASVRDKYWKILAAVGKKARVEELMRGILESVHAIACHRMMKAATTAHVGRLEAAIEELKSMQPSDDEVHDAKVVQSINNGQIDKAYNTLTWGNDNKTHTGSGHIFGTVTTLTLNSSSPKSG</sequence>
<proteinExistence type="predicted"/>
<dbReference type="Proteomes" id="UP000310108">
    <property type="component" value="Unassembled WGS sequence"/>
</dbReference>
<reference evidence="2 3" key="1">
    <citation type="journal article" date="2019" name="PLoS ONE">
        <title>Comparative genome analysis indicates high evolutionary potential of pathogenicity genes in Colletotrichum tanaceti.</title>
        <authorList>
            <person name="Lelwala R.V."/>
            <person name="Korhonen P.K."/>
            <person name="Young N.D."/>
            <person name="Scott J.B."/>
            <person name="Ades P.A."/>
            <person name="Gasser R.B."/>
            <person name="Taylor P.W.J."/>
        </authorList>
    </citation>
    <scope>NUCLEOTIDE SEQUENCE [LARGE SCALE GENOMIC DNA]</scope>
    <source>
        <strain evidence="2">BRIP57314</strain>
    </source>
</reference>
<feature type="domain" description="NACHT-NTPase and P-loop NTPases N-terminal" evidence="1">
    <location>
        <begin position="71"/>
        <end position="191"/>
    </location>
</feature>
<gene>
    <name evidence="2" type="ORF">CTA1_12761</name>
</gene>
<organism evidence="2 3">
    <name type="scientific">Colletotrichum tanaceti</name>
    <dbReference type="NCBI Taxonomy" id="1306861"/>
    <lineage>
        <taxon>Eukaryota</taxon>
        <taxon>Fungi</taxon>
        <taxon>Dikarya</taxon>
        <taxon>Ascomycota</taxon>
        <taxon>Pezizomycotina</taxon>
        <taxon>Sordariomycetes</taxon>
        <taxon>Hypocreomycetidae</taxon>
        <taxon>Glomerellales</taxon>
        <taxon>Glomerellaceae</taxon>
        <taxon>Colletotrichum</taxon>
        <taxon>Colletotrichum destructivum species complex</taxon>
    </lineage>
</organism>
<dbReference type="STRING" id="1306861.A0A4U6XKI3"/>
<name>A0A4U6XKI3_9PEZI</name>
<dbReference type="AlphaFoldDB" id="A0A4U6XKI3"/>
<evidence type="ECO:0000259" key="1">
    <source>
        <dbReference type="Pfam" id="PF17107"/>
    </source>
</evidence>
<keyword evidence="3" id="KW-1185">Reference proteome</keyword>
<dbReference type="OrthoDB" id="674604at2759"/>
<dbReference type="Pfam" id="PF17107">
    <property type="entry name" value="SesA"/>
    <property type="match status" value="1"/>
</dbReference>
<comment type="caution">
    <text evidence="2">The sequence shown here is derived from an EMBL/GenBank/DDBJ whole genome shotgun (WGS) entry which is preliminary data.</text>
</comment>
<accession>A0A4U6XKI3</accession>
<evidence type="ECO:0000313" key="3">
    <source>
        <dbReference type="Proteomes" id="UP000310108"/>
    </source>
</evidence>
<dbReference type="EMBL" id="PJEX01000103">
    <property type="protein sequence ID" value="TKW55337.1"/>
    <property type="molecule type" value="Genomic_DNA"/>
</dbReference>
<protein>
    <recommendedName>
        <fullName evidence="1">NACHT-NTPase and P-loop NTPases N-terminal domain-containing protein</fullName>
    </recommendedName>
</protein>
<dbReference type="InterPro" id="IPR031352">
    <property type="entry name" value="SesA"/>
</dbReference>
<evidence type="ECO:0000313" key="2">
    <source>
        <dbReference type="EMBL" id="TKW55337.1"/>
    </source>
</evidence>